<accession>A0A972FG28</accession>
<dbReference type="SMART" id="SM00387">
    <property type="entry name" value="HATPase_c"/>
    <property type="match status" value="1"/>
</dbReference>
<dbReference type="InterPro" id="IPR003594">
    <property type="entry name" value="HATPase_dom"/>
</dbReference>
<dbReference type="InterPro" id="IPR005467">
    <property type="entry name" value="His_kinase_dom"/>
</dbReference>
<evidence type="ECO:0000256" key="5">
    <source>
        <dbReference type="ARBA" id="ARBA00022679"/>
    </source>
</evidence>
<dbReference type="Proteomes" id="UP000599523">
    <property type="component" value="Unassembled WGS sequence"/>
</dbReference>
<dbReference type="InterPro" id="IPR000700">
    <property type="entry name" value="PAS-assoc_C"/>
</dbReference>
<keyword evidence="7 8" id="KW-0472">Membrane</keyword>
<keyword evidence="5" id="KW-0808">Transferase</keyword>
<dbReference type="CDD" id="cd00130">
    <property type="entry name" value="PAS"/>
    <property type="match status" value="2"/>
</dbReference>
<dbReference type="GO" id="GO:0030295">
    <property type="term" value="F:protein kinase activator activity"/>
    <property type="evidence" value="ECO:0007669"/>
    <property type="project" value="TreeGrafter"/>
</dbReference>
<dbReference type="InterPro" id="IPR036890">
    <property type="entry name" value="HATPase_C_sf"/>
</dbReference>
<dbReference type="NCBIfam" id="TIGR00229">
    <property type="entry name" value="sensory_box"/>
    <property type="match status" value="2"/>
</dbReference>
<dbReference type="FunFam" id="1.10.287.130:FF:000070">
    <property type="entry name" value="Histidine kinase sensor protein"/>
    <property type="match status" value="1"/>
</dbReference>
<dbReference type="Pfam" id="PF08448">
    <property type="entry name" value="PAS_4"/>
    <property type="match status" value="2"/>
</dbReference>
<evidence type="ECO:0000259" key="9">
    <source>
        <dbReference type="PROSITE" id="PS50109"/>
    </source>
</evidence>
<evidence type="ECO:0000313" key="13">
    <source>
        <dbReference type="Proteomes" id="UP000599523"/>
    </source>
</evidence>
<proteinExistence type="predicted"/>
<dbReference type="SMART" id="SM00388">
    <property type="entry name" value="HisKA"/>
    <property type="match status" value="1"/>
</dbReference>
<feature type="transmembrane region" description="Helical" evidence="8">
    <location>
        <begin position="20"/>
        <end position="40"/>
    </location>
</feature>
<gene>
    <name evidence="12" type="ORF">GPA21_18385</name>
</gene>
<keyword evidence="8" id="KW-0812">Transmembrane</keyword>
<dbReference type="InterPro" id="IPR000014">
    <property type="entry name" value="PAS"/>
</dbReference>
<dbReference type="Gene3D" id="1.10.287.130">
    <property type="match status" value="1"/>
</dbReference>
<dbReference type="GO" id="GO:0005886">
    <property type="term" value="C:plasma membrane"/>
    <property type="evidence" value="ECO:0007669"/>
    <property type="project" value="UniProtKB-SubCell"/>
</dbReference>
<dbReference type="PRINTS" id="PR00344">
    <property type="entry name" value="BCTRLSENSOR"/>
</dbReference>
<dbReference type="InterPro" id="IPR013656">
    <property type="entry name" value="PAS_4"/>
</dbReference>
<feature type="domain" description="Histidine kinase" evidence="9">
    <location>
        <begin position="378"/>
        <end position="592"/>
    </location>
</feature>
<evidence type="ECO:0000256" key="2">
    <source>
        <dbReference type="ARBA" id="ARBA00004429"/>
    </source>
</evidence>
<evidence type="ECO:0000256" key="4">
    <source>
        <dbReference type="ARBA" id="ARBA00022553"/>
    </source>
</evidence>
<dbReference type="AlphaFoldDB" id="A0A972FG28"/>
<dbReference type="Gene3D" id="3.30.565.10">
    <property type="entry name" value="Histidine kinase-like ATPase, C-terminal domain"/>
    <property type="match status" value="1"/>
</dbReference>
<dbReference type="EC" id="2.7.13.3" evidence="3"/>
<evidence type="ECO:0000256" key="6">
    <source>
        <dbReference type="ARBA" id="ARBA00022777"/>
    </source>
</evidence>
<dbReference type="GO" id="GO:0000156">
    <property type="term" value="F:phosphorelay response regulator activity"/>
    <property type="evidence" value="ECO:0007669"/>
    <property type="project" value="TreeGrafter"/>
</dbReference>
<dbReference type="CDD" id="cd00082">
    <property type="entry name" value="HisKA"/>
    <property type="match status" value="1"/>
</dbReference>
<feature type="domain" description="PAC" evidence="11">
    <location>
        <begin position="166"/>
        <end position="217"/>
    </location>
</feature>
<dbReference type="PROSITE" id="PS50113">
    <property type="entry name" value="PAC"/>
    <property type="match status" value="2"/>
</dbReference>
<dbReference type="Pfam" id="PF02518">
    <property type="entry name" value="HATPase_c"/>
    <property type="match status" value="1"/>
</dbReference>
<reference evidence="12" key="1">
    <citation type="submission" date="2019-12" db="EMBL/GenBank/DDBJ databases">
        <title>Comparative genomics gives insights into the taxonomy of the Azoarcus-Aromatoleum group and reveals separate origins of nif in the plant-associated Azoarcus and non-plant-associated Aromatoleum sub-groups.</title>
        <authorList>
            <person name="Lafos M."/>
            <person name="Maluk M."/>
            <person name="Batista M."/>
            <person name="Junghare M."/>
            <person name="Carmona M."/>
            <person name="Faoro H."/>
            <person name="Cruz L.M."/>
            <person name="Battistoni F."/>
            <person name="De Souza E."/>
            <person name="Pedrosa F."/>
            <person name="Chen W.-M."/>
            <person name="Poole P.S."/>
            <person name="Dixon R.A."/>
            <person name="James E.K."/>
        </authorList>
    </citation>
    <scope>NUCLEOTIDE SEQUENCE</scope>
    <source>
        <strain evidence="12">NSC3</strain>
    </source>
</reference>
<dbReference type="SUPFAM" id="SSF55874">
    <property type="entry name" value="ATPase domain of HSP90 chaperone/DNA topoisomerase II/histidine kinase"/>
    <property type="match status" value="1"/>
</dbReference>
<evidence type="ECO:0000256" key="8">
    <source>
        <dbReference type="SAM" id="Phobius"/>
    </source>
</evidence>
<dbReference type="SMART" id="SM00091">
    <property type="entry name" value="PAS"/>
    <property type="match status" value="2"/>
</dbReference>
<evidence type="ECO:0000256" key="1">
    <source>
        <dbReference type="ARBA" id="ARBA00000085"/>
    </source>
</evidence>
<keyword evidence="13" id="KW-1185">Reference proteome</keyword>
<comment type="subcellular location">
    <subcellularLocation>
        <location evidence="2">Cell inner membrane</location>
        <topology evidence="2">Multi-pass membrane protein</topology>
    </subcellularLocation>
</comment>
<dbReference type="PANTHER" id="PTHR42878:SF15">
    <property type="entry name" value="BACTERIOPHYTOCHROME"/>
    <property type="match status" value="1"/>
</dbReference>
<keyword evidence="8" id="KW-1133">Transmembrane helix</keyword>
<evidence type="ECO:0000256" key="7">
    <source>
        <dbReference type="ARBA" id="ARBA00023136"/>
    </source>
</evidence>
<organism evidence="12 13">
    <name type="scientific">Azoarcus taiwanensis</name>
    <dbReference type="NCBI Taxonomy" id="666964"/>
    <lineage>
        <taxon>Bacteria</taxon>
        <taxon>Pseudomonadati</taxon>
        <taxon>Pseudomonadota</taxon>
        <taxon>Betaproteobacteria</taxon>
        <taxon>Rhodocyclales</taxon>
        <taxon>Zoogloeaceae</taxon>
        <taxon>Azoarcus</taxon>
    </lineage>
</organism>
<dbReference type="PANTHER" id="PTHR42878">
    <property type="entry name" value="TWO-COMPONENT HISTIDINE KINASE"/>
    <property type="match status" value="1"/>
</dbReference>
<dbReference type="InterPro" id="IPR003661">
    <property type="entry name" value="HisK_dim/P_dom"/>
</dbReference>
<dbReference type="FunFam" id="3.30.565.10:FF:000006">
    <property type="entry name" value="Sensor histidine kinase WalK"/>
    <property type="match status" value="1"/>
</dbReference>
<dbReference type="InterPro" id="IPR050351">
    <property type="entry name" value="BphY/WalK/GraS-like"/>
</dbReference>
<evidence type="ECO:0000313" key="12">
    <source>
        <dbReference type="EMBL" id="NMG04923.1"/>
    </source>
</evidence>
<dbReference type="Pfam" id="PF00512">
    <property type="entry name" value="HisKA"/>
    <property type="match status" value="1"/>
</dbReference>
<evidence type="ECO:0000256" key="3">
    <source>
        <dbReference type="ARBA" id="ARBA00012438"/>
    </source>
</evidence>
<feature type="domain" description="PAC" evidence="11">
    <location>
        <begin position="289"/>
        <end position="349"/>
    </location>
</feature>
<dbReference type="InterPro" id="IPR004358">
    <property type="entry name" value="Sig_transdc_His_kin-like_C"/>
</dbReference>
<dbReference type="RefSeq" id="WP_168989552.1">
    <property type="nucleotide sequence ID" value="NZ_CAWPHM010000081.1"/>
</dbReference>
<dbReference type="GO" id="GO:0000155">
    <property type="term" value="F:phosphorelay sensor kinase activity"/>
    <property type="evidence" value="ECO:0007669"/>
    <property type="project" value="InterPro"/>
</dbReference>
<comment type="catalytic activity">
    <reaction evidence="1">
        <text>ATP + protein L-histidine = ADP + protein N-phospho-L-histidine.</text>
        <dbReference type="EC" id="2.7.13.3"/>
    </reaction>
</comment>
<feature type="transmembrane region" description="Helical" evidence="8">
    <location>
        <begin position="52"/>
        <end position="74"/>
    </location>
</feature>
<dbReference type="EMBL" id="WTVM01000173">
    <property type="protein sequence ID" value="NMG04923.1"/>
    <property type="molecule type" value="Genomic_DNA"/>
</dbReference>
<dbReference type="PROSITE" id="PS50109">
    <property type="entry name" value="HIS_KIN"/>
    <property type="match status" value="1"/>
</dbReference>
<comment type="caution">
    <text evidence="12">The sequence shown here is derived from an EMBL/GenBank/DDBJ whole genome shotgun (WGS) entry which is preliminary data.</text>
</comment>
<evidence type="ECO:0000259" key="11">
    <source>
        <dbReference type="PROSITE" id="PS50113"/>
    </source>
</evidence>
<protein>
    <recommendedName>
        <fullName evidence="3">histidine kinase</fullName>
        <ecNumber evidence="3">2.7.13.3</ecNumber>
    </recommendedName>
</protein>
<name>A0A972FG28_9RHOO</name>
<dbReference type="SUPFAM" id="SSF47384">
    <property type="entry name" value="Homodimeric domain of signal transducing histidine kinase"/>
    <property type="match status" value="1"/>
</dbReference>
<dbReference type="SUPFAM" id="SSF55785">
    <property type="entry name" value="PYP-like sensor domain (PAS domain)"/>
    <property type="match status" value="2"/>
</dbReference>
<dbReference type="PROSITE" id="PS50112">
    <property type="entry name" value="PAS"/>
    <property type="match status" value="1"/>
</dbReference>
<sequence>MTDNRMLVDARRGALRIAWIYALFATFWILLSDKILLLFIDDPTLLVRTSMVKGWAFVLVTAALLYFLVSRLLNALTVAHERERDLQAQQIRTLRVFQTIWEGSDEAVFAKDLKGCYTLVNKKTAEFVGKTRDELIGRDDSALFPPEEAATLVEIDRKIRLDKSTIVSEEQLSMPNGTRFMLTTKGPLLDEHGRVTGTFGIARDITVLKQNEAALKAAYDALQEQKTQLKLFIEHAPAALAMLDRNLDHMFASQRWMDIYGVSHEDMSGPNHYDIFPELPEEWRRVHQRALAGEVIRSDGDCFERADGRRQWVRWEVRPWHAVDGTVGGIVIFSEDITAQHQAEEEVRSLNAHLEQRVLERTAELHAANRELDAFAYAVSHDLRAPLRAMDGFAHALTEDYGDRLDGEARVFLDQISIASKKMGELIEGILTLSRSTRGALRREPIDISGLALRVLSEMARLHPGNRVKVEVAPELTVDGDARMVEILMTNLLDNAWKYSSKTESPLIRVDAAEVAGRPGICIEDNGAGFDMAYAQRLFVPFQRLHRQTEFPGTGIGLATVQRIVHRHGGEIVAEGVPGNGARFCFTLSAAGDHYDTESEDS</sequence>
<feature type="domain" description="PAS" evidence="10">
    <location>
        <begin position="93"/>
        <end position="164"/>
    </location>
</feature>
<dbReference type="InterPro" id="IPR035965">
    <property type="entry name" value="PAS-like_dom_sf"/>
</dbReference>
<dbReference type="InterPro" id="IPR036097">
    <property type="entry name" value="HisK_dim/P_sf"/>
</dbReference>
<keyword evidence="6" id="KW-0418">Kinase</keyword>
<evidence type="ECO:0000259" key="10">
    <source>
        <dbReference type="PROSITE" id="PS50112"/>
    </source>
</evidence>
<dbReference type="Gene3D" id="3.30.450.20">
    <property type="entry name" value="PAS domain"/>
    <property type="match status" value="2"/>
</dbReference>
<dbReference type="GO" id="GO:0007234">
    <property type="term" value="P:osmosensory signaling via phosphorelay pathway"/>
    <property type="evidence" value="ECO:0007669"/>
    <property type="project" value="TreeGrafter"/>
</dbReference>
<keyword evidence="4" id="KW-0597">Phosphoprotein</keyword>